<sequence>MKYIFVTGGVLSGLGKGITTASIGRMLKNRAYKVTVLKIDPYINIDAGTMNPFQHGEVYVLKDGEEVDLDLGHYERFLNIELTGDHNITTGKVYLKVIEEERKGVFLGNTVQIIPHITDEIKKRIKKVADKSNADICIIELGGTVGDIEGMPFLESVRQIRREENKEDTLLVHVTLIPINDIGEQKTKPTQHSVRELKSTGLQPDVIVGRCKDILTRDTESKIALFCDVSEDAVISNYDTENIYMVPMMLEKEGLGDYIVEKLNIEKREVDQEWYNKVESYDNVKNKKKIKVAIVAKYGFEDAYLSIKEALKHSCIDSNHDYKIDIEWIDAEDLEKELTLKYDEIDGILVPGGFGIRGAEGKINAIKYAREMDIPFLGICFGFQLAVVEFSRNVLKLDATSREFEENNQSSCKDFVIDLLPDQKTVNYKGGTMRLGDFLIDIEKDSLAYTLYKQERVCERHRHRYEVNTDYLDMLQNNGLKFSGRCGKRVEILEIPDKRFFLATQYHPEFKSSIDNPSPIFLGFVNAMIDYKKEKEDKHGCR</sequence>
<dbReference type="SUPFAM" id="SSF52540">
    <property type="entry name" value="P-loop containing nucleoside triphosphate hydrolases"/>
    <property type="match status" value="1"/>
</dbReference>
<feature type="binding site" evidence="11">
    <location>
        <begin position="186"/>
        <end position="191"/>
    </location>
    <ligand>
        <name>UTP</name>
        <dbReference type="ChEBI" id="CHEBI:46398"/>
    </ligand>
</feature>
<keyword evidence="9 11" id="KW-0665">Pyrimidine biosynthesis</keyword>
<comment type="caution">
    <text evidence="11">Lacks conserved residue(s) required for the propagation of feature annotation.</text>
</comment>
<comment type="catalytic activity">
    <reaction evidence="10 11">
        <text>UTP + L-glutamine + ATP + H2O = CTP + L-glutamate + ADP + phosphate + 2 H(+)</text>
        <dbReference type="Rhea" id="RHEA:26426"/>
        <dbReference type="ChEBI" id="CHEBI:15377"/>
        <dbReference type="ChEBI" id="CHEBI:15378"/>
        <dbReference type="ChEBI" id="CHEBI:29985"/>
        <dbReference type="ChEBI" id="CHEBI:30616"/>
        <dbReference type="ChEBI" id="CHEBI:37563"/>
        <dbReference type="ChEBI" id="CHEBI:43474"/>
        <dbReference type="ChEBI" id="CHEBI:46398"/>
        <dbReference type="ChEBI" id="CHEBI:58359"/>
        <dbReference type="ChEBI" id="CHEBI:456216"/>
        <dbReference type="EC" id="6.3.4.2"/>
    </reaction>
</comment>
<dbReference type="EC" id="6.3.4.2" evidence="11"/>
<dbReference type="PANTHER" id="PTHR11550:SF0">
    <property type="entry name" value="CTP SYNTHASE-RELATED"/>
    <property type="match status" value="1"/>
</dbReference>
<keyword evidence="7 11" id="KW-0460">Magnesium</keyword>
<dbReference type="GO" id="GO:0019856">
    <property type="term" value="P:pyrimidine nucleobase biosynthetic process"/>
    <property type="evidence" value="ECO:0007669"/>
    <property type="project" value="TreeGrafter"/>
</dbReference>
<evidence type="ECO:0000256" key="1">
    <source>
        <dbReference type="ARBA" id="ARBA00005171"/>
    </source>
</evidence>
<comment type="catalytic activity">
    <reaction evidence="11">
        <text>L-glutamine + H2O = L-glutamate + NH4(+)</text>
        <dbReference type="Rhea" id="RHEA:15889"/>
        <dbReference type="ChEBI" id="CHEBI:15377"/>
        <dbReference type="ChEBI" id="CHEBI:28938"/>
        <dbReference type="ChEBI" id="CHEBI:29985"/>
        <dbReference type="ChEBI" id="CHEBI:58359"/>
    </reaction>
</comment>
<feature type="binding site" evidence="11">
    <location>
        <begin position="186"/>
        <end position="191"/>
    </location>
    <ligand>
        <name>CTP</name>
        <dbReference type="ChEBI" id="CHEBI:37563"/>
        <note>allosteric inhibitor</note>
    </ligand>
</feature>
<evidence type="ECO:0000256" key="10">
    <source>
        <dbReference type="ARBA" id="ARBA00047781"/>
    </source>
</evidence>
<dbReference type="Pfam" id="PF06418">
    <property type="entry name" value="CTP_synth_N"/>
    <property type="match status" value="1"/>
</dbReference>
<dbReference type="InterPro" id="IPR029062">
    <property type="entry name" value="Class_I_gatase-like"/>
</dbReference>
<dbReference type="FunFam" id="3.40.50.880:FF:000002">
    <property type="entry name" value="CTP synthase"/>
    <property type="match status" value="1"/>
</dbReference>
<feature type="binding site" evidence="11">
    <location>
        <position position="353"/>
    </location>
    <ligand>
        <name>L-glutamine</name>
        <dbReference type="ChEBI" id="CHEBI:58359"/>
    </ligand>
</feature>
<dbReference type="PANTHER" id="PTHR11550">
    <property type="entry name" value="CTP SYNTHASE"/>
    <property type="match status" value="1"/>
</dbReference>
<evidence type="ECO:0000256" key="8">
    <source>
        <dbReference type="ARBA" id="ARBA00022962"/>
    </source>
</evidence>
<reference evidence="14 15" key="1">
    <citation type="journal article" date="2019" name="Nat. Microbiol.">
        <title>Wide diversity of methane and short-chain alkane metabolisms in uncultured archaea.</title>
        <authorList>
            <person name="Borrel G."/>
            <person name="Adam P.S."/>
            <person name="McKay L.J."/>
            <person name="Chen L.X."/>
            <person name="Sierra-Garcia I.N."/>
            <person name="Sieber C.M."/>
            <person name="Letourneur Q."/>
            <person name="Ghozlane A."/>
            <person name="Andersen G.L."/>
            <person name="Li W.J."/>
            <person name="Hallam S.J."/>
            <person name="Muyzer G."/>
            <person name="de Oliveira V.M."/>
            <person name="Inskeep W.P."/>
            <person name="Banfield J.F."/>
            <person name="Gribaldo S."/>
        </authorList>
    </citation>
    <scope>NUCLEOTIDE SEQUENCE [LARGE SCALE GENOMIC DNA]</scope>
    <source>
        <strain evidence="14">NM1a</strain>
    </source>
</reference>
<comment type="miscellaneous">
    <text evidence="11">CTPSs have evolved a hybrid strategy for distinguishing between UTP and CTP. The overlapping regions of the product feedback inhibitory and substrate sites recognize a common feature in both compounds, the triphosphate moiety. To differentiate isosteric substrate and product pyrimidine rings, an additional pocket far from the expected kinase/ligase catalytic site, specifically recognizes the cytosine and ribose portions of the product inhibitor.</text>
</comment>
<dbReference type="PROSITE" id="PS51273">
    <property type="entry name" value="GATASE_TYPE_1"/>
    <property type="match status" value="1"/>
</dbReference>
<dbReference type="NCBIfam" id="TIGR00337">
    <property type="entry name" value="PyrG"/>
    <property type="match status" value="1"/>
</dbReference>
<dbReference type="GO" id="GO:0042802">
    <property type="term" value="F:identical protein binding"/>
    <property type="evidence" value="ECO:0007669"/>
    <property type="project" value="TreeGrafter"/>
</dbReference>
<evidence type="ECO:0000256" key="4">
    <source>
        <dbReference type="ARBA" id="ARBA00022723"/>
    </source>
</evidence>
<evidence type="ECO:0000313" key="15">
    <source>
        <dbReference type="Proteomes" id="UP000317158"/>
    </source>
</evidence>
<feature type="binding site" evidence="11">
    <location>
        <position position="70"/>
    </location>
    <ligand>
        <name>Mg(2+)</name>
        <dbReference type="ChEBI" id="CHEBI:18420"/>
    </ligand>
</feature>
<dbReference type="InterPro" id="IPR017456">
    <property type="entry name" value="CTP_synthase_N"/>
</dbReference>
<comment type="activity regulation">
    <text evidence="11">Allosterically activated by GTP, when glutamine is the substrate; GTP has no effect on the reaction when ammonia is the substrate. The allosteric effector GTP functions by stabilizing the protein conformation that binds the tetrahedral intermediate(s) formed during glutamine hydrolysis. Inhibited by the product CTP, via allosteric rather than competitive inhibition.</text>
</comment>
<evidence type="ECO:0000259" key="13">
    <source>
        <dbReference type="Pfam" id="PF06418"/>
    </source>
</evidence>
<dbReference type="GO" id="GO:0005524">
    <property type="term" value="F:ATP binding"/>
    <property type="evidence" value="ECO:0007669"/>
    <property type="project" value="UniProtKB-KW"/>
</dbReference>
<feature type="binding site" evidence="11">
    <location>
        <position position="12"/>
    </location>
    <ligand>
        <name>UTP</name>
        <dbReference type="ChEBI" id="CHEBI:46398"/>
    </ligand>
</feature>
<dbReference type="CDD" id="cd01746">
    <property type="entry name" value="GATase1_CTP_Synthase"/>
    <property type="match status" value="1"/>
</dbReference>
<keyword evidence="5 11" id="KW-0547">Nucleotide-binding</keyword>
<dbReference type="Pfam" id="PF00117">
    <property type="entry name" value="GATase"/>
    <property type="match status" value="1"/>
</dbReference>
<comment type="pathway">
    <text evidence="1 11">Pyrimidine metabolism; CTP biosynthesis via de novo pathway; CTP from UDP: step 2/2.</text>
</comment>
<name>A0A520KR40_METT2</name>
<feature type="binding site" evidence="11">
    <location>
        <position position="222"/>
    </location>
    <ligand>
        <name>UTP</name>
        <dbReference type="ChEBI" id="CHEBI:46398"/>
    </ligand>
</feature>
<keyword evidence="6 11" id="KW-0067">ATP-binding</keyword>
<feature type="active site" evidence="11">
    <location>
        <position position="507"/>
    </location>
</feature>
<evidence type="ECO:0000256" key="5">
    <source>
        <dbReference type="ARBA" id="ARBA00022741"/>
    </source>
</evidence>
<dbReference type="GO" id="GO:0046872">
    <property type="term" value="F:metal ion binding"/>
    <property type="evidence" value="ECO:0007669"/>
    <property type="project" value="UniProtKB-KW"/>
</dbReference>
<dbReference type="InterPro" id="IPR004468">
    <property type="entry name" value="CTP_synthase"/>
</dbReference>
<evidence type="ECO:0000313" key="14">
    <source>
        <dbReference type="EMBL" id="RZN64086.1"/>
    </source>
</evidence>
<feature type="binding site" evidence="11">
    <location>
        <position position="140"/>
    </location>
    <ligand>
        <name>Mg(2+)</name>
        <dbReference type="ChEBI" id="CHEBI:18420"/>
    </ligand>
</feature>
<feature type="binding site" evidence="11">
    <location>
        <position position="464"/>
    </location>
    <ligand>
        <name>L-glutamine</name>
        <dbReference type="ChEBI" id="CHEBI:58359"/>
    </ligand>
</feature>
<keyword evidence="4 11" id="KW-0479">Metal-binding</keyword>
<dbReference type="Gene3D" id="3.40.50.300">
    <property type="entry name" value="P-loop containing nucleotide triphosphate hydrolases"/>
    <property type="match status" value="1"/>
</dbReference>
<evidence type="ECO:0000256" key="11">
    <source>
        <dbReference type="HAMAP-Rule" id="MF_01227"/>
    </source>
</evidence>
<feature type="binding site" evidence="11">
    <location>
        <begin position="13"/>
        <end position="18"/>
    </location>
    <ligand>
        <name>ATP</name>
        <dbReference type="ChEBI" id="CHEBI:30616"/>
    </ligand>
</feature>
<comment type="similarity">
    <text evidence="2 11">Belongs to the CTP synthase family.</text>
</comment>
<dbReference type="GO" id="GO:0004359">
    <property type="term" value="F:glutaminase activity"/>
    <property type="evidence" value="ECO:0007669"/>
    <property type="project" value="RHEA"/>
</dbReference>
<comment type="caution">
    <text evidence="14">The sequence shown here is derived from an EMBL/GenBank/DDBJ whole genome shotgun (WGS) entry which is preliminary data.</text>
</comment>
<evidence type="ECO:0000256" key="9">
    <source>
        <dbReference type="ARBA" id="ARBA00022975"/>
    </source>
</evidence>
<feature type="domain" description="Glutamine amidotransferase" evidence="12">
    <location>
        <begin position="302"/>
        <end position="526"/>
    </location>
</feature>
<evidence type="ECO:0000256" key="3">
    <source>
        <dbReference type="ARBA" id="ARBA00022598"/>
    </source>
</evidence>
<dbReference type="AlphaFoldDB" id="A0A520KR40"/>
<proteinExistence type="inferred from homology"/>
<dbReference type="SUPFAM" id="SSF52317">
    <property type="entry name" value="Class I glutamine amidotransferase-like"/>
    <property type="match status" value="1"/>
</dbReference>
<comment type="function">
    <text evidence="11">Catalyzes the ATP-dependent amination of UTP to CTP with either L-glutamine or ammonia as the source of nitrogen. Regulates intracellular CTP levels through interactions with the four ribonucleotide triphosphates.</text>
</comment>
<feature type="active site" evidence="11">
    <location>
        <position position="509"/>
    </location>
</feature>
<dbReference type="CDD" id="cd03113">
    <property type="entry name" value="CTPS_N"/>
    <property type="match status" value="1"/>
</dbReference>
<feature type="domain" description="CTP synthase N-terminal" evidence="13">
    <location>
        <begin position="2"/>
        <end position="265"/>
    </location>
</feature>
<dbReference type="GO" id="GO:0044210">
    <property type="term" value="P:'de novo' CTP biosynthetic process"/>
    <property type="evidence" value="ECO:0007669"/>
    <property type="project" value="UniProtKB-UniRule"/>
</dbReference>
<gene>
    <name evidence="11 14" type="primary">pyrG</name>
    <name evidence="14" type="ORF">EF806_05565</name>
</gene>
<dbReference type="GO" id="GO:0097268">
    <property type="term" value="C:cytoophidium"/>
    <property type="evidence" value="ECO:0007669"/>
    <property type="project" value="UniProtKB-ARBA"/>
</dbReference>
<feature type="binding site" evidence="11">
    <location>
        <position position="222"/>
    </location>
    <ligand>
        <name>CTP</name>
        <dbReference type="ChEBI" id="CHEBI:37563"/>
        <note>allosteric inhibitor</note>
    </ligand>
</feature>
<dbReference type="InterPro" id="IPR033828">
    <property type="entry name" value="GATase1_CTP_Synthase"/>
</dbReference>
<accession>A0A520KR40</accession>
<dbReference type="InterPro" id="IPR017926">
    <property type="entry name" value="GATASE"/>
</dbReference>
<feature type="binding site" evidence="11">
    <location>
        <begin position="147"/>
        <end position="149"/>
    </location>
    <ligand>
        <name>CTP</name>
        <dbReference type="ChEBI" id="CHEBI:37563"/>
        <note>allosteric inhibitor</note>
    </ligand>
</feature>
<comment type="subunit">
    <text evidence="11">Homotetramer.</text>
</comment>
<dbReference type="HAMAP" id="MF_01227">
    <property type="entry name" value="PyrG"/>
    <property type="match status" value="1"/>
</dbReference>
<dbReference type="InterPro" id="IPR027417">
    <property type="entry name" value="P-loop_NTPase"/>
</dbReference>
<dbReference type="EMBL" id="RXIF01000010">
    <property type="protein sequence ID" value="RZN64086.1"/>
    <property type="molecule type" value="Genomic_DNA"/>
</dbReference>
<feature type="active site" description="Nucleophile; for glutamine hydrolysis" evidence="11">
    <location>
        <position position="380"/>
    </location>
</feature>
<feature type="region of interest" description="Amidoligase domain" evidence="11">
    <location>
        <begin position="1"/>
        <end position="265"/>
    </location>
</feature>
<feature type="binding site" evidence="11">
    <location>
        <position position="12"/>
    </location>
    <ligand>
        <name>CTP</name>
        <dbReference type="ChEBI" id="CHEBI:37563"/>
        <note>allosteric inhibitor</note>
    </ligand>
</feature>
<feature type="binding site" evidence="11">
    <location>
        <position position="403"/>
    </location>
    <ligand>
        <name>L-glutamine</name>
        <dbReference type="ChEBI" id="CHEBI:58359"/>
    </ligand>
</feature>
<protein>
    <recommendedName>
        <fullName evidence="11">CTP synthase</fullName>
        <ecNumber evidence="11">6.3.4.2</ecNumber>
    </recommendedName>
    <alternativeName>
        <fullName evidence="11">Cytidine 5'-triphosphate synthase</fullName>
    </alternativeName>
    <alternativeName>
        <fullName evidence="11">Cytidine triphosphate synthetase</fullName>
        <shortName evidence="11">CTP synthetase</shortName>
        <shortName evidence="11">CTPS</shortName>
    </alternativeName>
    <alternativeName>
        <fullName evidence="11">UTP--ammonia ligase</fullName>
    </alternativeName>
</protein>
<dbReference type="Gene3D" id="3.40.50.880">
    <property type="match status" value="1"/>
</dbReference>
<dbReference type="GO" id="GO:0003883">
    <property type="term" value="F:CTP synthase activity"/>
    <property type="evidence" value="ECO:0007669"/>
    <property type="project" value="UniProtKB-UniRule"/>
</dbReference>
<dbReference type="Proteomes" id="UP000317158">
    <property type="component" value="Unassembled WGS sequence"/>
</dbReference>
<dbReference type="FunFam" id="3.40.50.300:FF:000009">
    <property type="entry name" value="CTP synthase"/>
    <property type="match status" value="1"/>
</dbReference>
<keyword evidence="8 11" id="KW-0315">Glutamine amidotransferase</keyword>
<feature type="binding site" evidence="11">
    <location>
        <position position="70"/>
    </location>
    <ligand>
        <name>ATP</name>
        <dbReference type="ChEBI" id="CHEBI:30616"/>
    </ligand>
</feature>
<evidence type="ECO:0000259" key="12">
    <source>
        <dbReference type="Pfam" id="PF00117"/>
    </source>
</evidence>
<keyword evidence="3 11" id="KW-0436">Ligase</keyword>
<feature type="binding site" evidence="11">
    <location>
        <begin position="381"/>
        <end position="384"/>
    </location>
    <ligand>
        <name>L-glutamine</name>
        <dbReference type="ChEBI" id="CHEBI:58359"/>
    </ligand>
</feature>
<evidence type="ECO:0000256" key="2">
    <source>
        <dbReference type="ARBA" id="ARBA00007533"/>
    </source>
</evidence>
<dbReference type="NCBIfam" id="NF003792">
    <property type="entry name" value="PRK05380.1"/>
    <property type="match status" value="1"/>
</dbReference>
<dbReference type="UniPathway" id="UPA00159">
    <property type="reaction ID" value="UER00277"/>
</dbReference>
<organism evidence="14 15">
    <name type="scientific">Methanoliparum thermophilum</name>
    <dbReference type="NCBI Taxonomy" id="2491083"/>
    <lineage>
        <taxon>Archaea</taxon>
        <taxon>Methanobacteriati</taxon>
        <taxon>Methanobacteriota</taxon>
        <taxon>Candidatus Methanoliparia</taxon>
        <taxon>Candidatus Methanoliparales</taxon>
        <taxon>Candidatus Methanoliparaceae</taxon>
        <taxon>Candidatus Methanoliparum</taxon>
    </lineage>
</organism>
<evidence type="ECO:0000256" key="6">
    <source>
        <dbReference type="ARBA" id="ARBA00022840"/>
    </source>
</evidence>
<comment type="catalytic activity">
    <reaction evidence="11">
        <text>UTP + NH4(+) + ATP = CTP + ADP + phosphate + 2 H(+)</text>
        <dbReference type="Rhea" id="RHEA:16597"/>
        <dbReference type="ChEBI" id="CHEBI:15378"/>
        <dbReference type="ChEBI" id="CHEBI:28938"/>
        <dbReference type="ChEBI" id="CHEBI:30616"/>
        <dbReference type="ChEBI" id="CHEBI:37563"/>
        <dbReference type="ChEBI" id="CHEBI:43474"/>
        <dbReference type="ChEBI" id="CHEBI:46398"/>
        <dbReference type="ChEBI" id="CHEBI:456216"/>
    </reaction>
</comment>
<evidence type="ECO:0000256" key="7">
    <source>
        <dbReference type="ARBA" id="ARBA00022842"/>
    </source>
</evidence>